<sequence length="145" mass="16182">MKISHLDHLVLTVADIPTTTKFYEKVLGMKAVSFGAGRIALEFGHQKINLHQLGNEFEPKAKNVRTGSADLCFITDIDLSDAMEHVENQGVVIMEGPVKRTGAQGAITSFYFRDHDGNLIEVSTYSNTYKRLKRDCQRVAVLVQN</sequence>
<dbReference type="EMBL" id="FIZY01000140">
    <property type="protein sequence ID" value="CZF87090.1"/>
    <property type="molecule type" value="Genomic_DNA"/>
</dbReference>
<dbReference type="Gene3D" id="3.10.180.10">
    <property type="entry name" value="2,3-Dihydroxybiphenyl 1,2-Dioxygenase, domain 1"/>
    <property type="match status" value="1"/>
</dbReference>
<dbReference type="InterPro" id="IPR004360">
    <property type="entry name" value="Glyas_Fos-R_dOase_dom"/>
</dbReference>
<feature type="domain" description="VOC" evidence="1">
    <location>
        <begin position="5"/>
        <end position="125"/>
    </location>
</feature>
<evidence type="ECO:0000259" key="1">
    <source>
        <dbReference type="PROSITE" id="PS51819"/>
    </source>
</evidence>
<dbReference type="InterPro" id="IPR050383">
    <property type="entry name" value="GlyoxalaseI/FosfomycinResist"/>
</dbReference>
<evidence type="ECO:0000313" key="2">
    <source>
        <dbReference type="EMBL" id="CZF87090.1"/>
    </source>
</evidence>
<dbReference type="RefSeq" id="WP_062715468.1">
    <property type="nucleotide sequence ID" value="NZ_CAWRCI010000140.1"/>
</dbReference>
<dbReference type="InterPro" id="IPR029068">
    <property type="entry name" value="Glyas_Bleomycin-R_OHBP_Dase"/>
</dbReference>
<protein>
    <submittedName>
        <fullName evidence="2">Virulence protein</fullName>
    </submittedName>
</protein>
<dbReference type="PANTHER" id="PTHR21366">
    <property type="entry name" value="GLYOXALASE FAMILY PROTEIN"/>
    <property type="match status" value="1"/>
</dbReference>
<dbReference type="CDD" id="cd07253">
    <property type="entry name" value="GLOD5"/>
    <property type="match status" value="1"/>
</dbReference>
<keyword evidence="3" id="KW-1185">Reference proteome</keyword>
<dbReference type="Proteomes" id="UP000073601">
    <property type="component" value="Unassembled WGS sequence"/>
</dbReference>
<evidence type="ECO:0000313" key="3">
    <source>
        <dbReference type="Proteomes" id="UP000073601"/>
    </source>
</evidence>
<name>A0A128FKK1_9GAMM</name>
<organism evidence="2 3">
    <name type="scientific">Grimontia marina</name>
    <dbReference type="NCBI Taxonomy" id="646534"/>
    <lineage>
        <taxon>Bacteria</taxon>
        <taxon>Pseudomonadati</taxon>
        <taxon>Pseudomonadota</taxon>
        <taxon>Gammaproteobacteria</taxon>
        <taxon>Vibrionales</taxon>
        <taxon>Vibrionaceae</taxon>
        <taxon>Grimontia</taxon>
    </lineage>
</organism>
<proteinExistence type="predicted"/>
<reference evidence="3" key="1">
    <citation type="submission" date="2016-02" db="EMBL/GenBank/DDBJ databases">
        <authorList>
            <person name="Rodrigo-Torres Lidia"/>
            <person name="Arahal R.David."/>
        </authorList>
    </citation>
    <scope>NUCLEOTIDE SEQUENCE [LARGE SCALE GENOMIC DNA]</scope>
    <source>
        <strain evidence="3">CECT 8713</strain>
    </source>
</reference>
<dbReference type="PROSITE" id="PS51819">
    <property type="entry name" value="VOC"/>
    <property type="match status" value="1"/>
</dbReference>
<dbReference type="PANTHER" id="PTHR21366:SF14">
    <property type="entry name" value="GLYOXALASE DOMAIN-CONTAINING PROTEIN 5"/>
    <property type="match status" value="1"/>
</dbReference>
<dbReference type="SUPFAM" id="SSF54593">
    <property type="entry name" value="Glyoxalase/Bleomycin resistance protein/Dihydroxybiphenyl dioxygenase"/>
    <property type="match status" value="1"/>
</dbReference>
<dbReference type="InterPro" id="IPR037523">
    <property type="entry name" value="VOC_core"/>
</dbReference>
<dbReference type="AlphaFoldDB" id="A0A128FKK1"/>
<accession>A0A128FKK1</accession>
<gene>
    <name evidence="2" type="ORF">GMA8713_05133</name>
</gene>
<dbReference type="Pfam" id="PF00903">
    <property type="entry name" value="Glyoxalase"/>
    <property type="match status" value="1"/>
</dbReference>